<dbReference type="Gene3D" id="3.40.30.10">
    <property type="entry name" value="Glutaredoxin"/>
    <property type="match status" value="1"/>
</dbReference>
<keyword evidence="4" id="KW-1185">Reference proteome</keyword>
<dbReference type="GO" id="GO:0016491">
    <property type="term" value="F:oxidoreductase activity"/>
    <property type="evidence" value="ECO:0007669"/>
    <property type="project" value="UniProtKB-KW"/>
</dbReference>
<dbReference type="GO" id="GO:0046872">
    <property type="term" value="F:metal ion binding"/>
    <property type="evidence" value="ECO:0007669"/>
    <property type="project" value="UniProtKB-KW"/>
</dbReference>
<dbReference type="RefSeq" id="WP_142894336.1">
    <property type="nucleotide sequence ID" value="NZ_ML660052.1"/>
</dbReference>
<keyword evidence="1" id="KW-0560">Oxidoreductase</keyword>
<reference evidence="3 4" key="1">
    <citation type="submission" date="2019-06" db="EMBL/GenBank/DDBJ databases">
        <title>Whole genome sequence for Rhodospirillaceae sp. R148.</title>
        <authorList>
            <person name="Wang G."/>
        </authorList>
    </citation>
    <scope>NUCLEOTIDE SEQUENCE [LARGE SCALE GENOMIC DNA]</scope>
    <source>
        <strain evidence="3 4">R148</strain>
    </source>
</reference>
<feature type="domain" description="Fe2OG dioxygenase" evidence="2">
    <location>
        <begin position="255"/>
        <end position="349"/>
    </location>
</feature>
<accession>A0A545U189</accession>
<protein>
    <recommendedName>
        <fullName evidence="2">Fe2OG dioxygenase domain-containing protein</fullName>
    </recommendedName>
</protein>
<sequence length="349" mass="38777">MTASLVSRHLGVGDIFPYVQLETADGRSRVLAQFAGRPLLVHLCAAQPVGADAGKSSFLSSLFEICQDLSNLNVKLILIARTSDQPRDAPPLGGSNSNPDYEWLKDANGSVASAFNLREVGSTLLLNENQRVVGVFDPRADSLEKADILSAVRSLLPERPGFSEARTHAPVLRVPSVFDPSCCRHLIDIFENSAHQPSGFNEQRQDGTPLVFDDKVKKRRDFVVESKTALAEQIRVIYLRRIVPEIAKAFHFEVKSHEAFKLARYDAEDRGFFRAHRDNTSSVNAHRRFAVSINLNTEEHEGGHLIFPEYCNAGYRPATGEAVVFCCSLLHEARPVTKGSRYVQLAFLY</sequence>
<dbReference type="InterPro" id="IPR005123">
    <property type="entry name" value="Oxoglu/Fe-dep_dioxygenase_dom"/>
</dbReference>
<evidence type="ECO:0000259" key="2">
    <source>
        <dbReference type="PROSITE" id="PS51471"/>
    </source>
</evidence>
<proteinExistence type="inferred from homology"/>
<dbReference type="PROSITE" id="PS51471">
    <property type="entry name" value="FE2OG_OXY"/>
    <property type="match status" value="1"/>
</dbReference>
<dbReference type="InterPro" id="IPR036249">
    <property type="entry name" value="Thioredoxin-like_sf"/>
</dbReference>
<evidence type="ECO:0000256" key="1">
    <source>
        <dbReference type="RuleBase" id="RU003682"/>
    </source>
</evidence>
<gene>
    <name evidence="3" type="ORF">FKG95_01160</name>
</gene>
<keyword evidence="1" id="KW-0479">Metal-binding</keyword>
<dbReference type="AlphaFoldDB" id="A0A545U189"/>
<evidence type="ECO:0000313" key="4">
    <source>
        <dbReference type="Proteomes" id="UP000315252"/>
    </source>
</evidence>
<comment type="similarity">
    <text evidence="1">Belongs to the iron/ascorbate-dependent oxidoreductase family.</text>
</comment>
<evidence type="ECO:0000313" key="3">
    <source>
        <dbReference type="EMBL" id="TQV83240.1"/>
    </source>
</evidence>
<dbReference type="EMBL" id="VHSH01000001">
    <property type="protein sequence ID" value="TQV83240.1"/>
    <property type="molecule type" value="Genomic_DNA"/>
</dbReference>
<keyword evidence="1" id="KW-0408">Iron</keyword>
<comment type="caution">
    <text evidence="3">The sequence shown here is derived from an EMBL/GenBank/DDBJ whole genome shotgun (WGS) entry which is preliminary data.</text>
</comment>
<dbReference type="Proteomes" id="UP000315252">
    <property type="component" value="Unassembled WGS sequence"/>
</dbReference>
<name>A0A545U189_9PROT</name>
<dbReference type="Pfam" id="PF13640">
    <property type="entry name" value="2OG-FeII_Oxy_3"/>
    <property type="match status" value="1"/>
</dbReference>
<dbReference type="Gene3D" id="2.60.120.620">
    <property type="entry name" value="q2cbj1_9rhob like domain"/>
    <property type="match status" value="1"/>
</dbReference>
<dbReference type="OrthoDB" id="255432at2"/>
<dbReference type="InterPro" id="IPR044862">
    <property type="entry name" value="Pro_4_hyd_alph_FE2OG_OXY"/>
</dbReference>
<dbReference type="SUPFAM" id="SSF52833">
    <property type="entry name" value="Thioredoxin-like"/>
    <property type="match status" value="1"/>
</dbReference>
<organism evidence="3 4">
    <name type="scientific">Denitrobaculum tricleocarpae</name>
    <dbReference type="NCBI Taxonomy" id="2591009"/>
    <lineage>
        <taxon>Bacteria</taxon>
        <taxon>Pseudomonadati</taxon>
        <taxon>Pseudomonadota</taxon>
        <taxon>Alphaproteobacteria</taxon>
        <taxon>Rhodospirillales</taxon>
        <taxon>Rhodospirillaceae</taxon>
        <taxon>Denitrobaculum</taxon>
    </lineage>
</organism>